<feature type="domain" description="GGDEF" evidence="4">
    <location>
        <begin position="304"/>
        <end position="446"/>
    </location>
</feature>
<dbReference type="Pfam" id="PF00563">
    <property type="entry name" value="EAL"/>
    <property type="match status" value="1"/>
</dbReference>
<keyword evidence="6" id="KW-1185">Reference proteome</keyword>
<sequence>MKVSLATRYGVIFALLAALIGSAVMLVNFYYLERYSQESTSFAQQQLTAVMEKQLINDAEIVTETIANNIDVAVYNLDFSEMYRQLSFLNEEGDVLYAFIYDSDYRVIHDDTAEAVRFGQSVKPWLPDTVPRDFSEYTQKRGRFVHVGRYITAGGERIGMLSVAISYTGAEEDIRQFTAGLASKSLTLQKQITTWLLVLISVGLLVAGIAVFIFSRRLLSPLRALAEYCRRYADGDKNMVFLLKRDDEIGQLAEALEEMRTAIALSQSKIEALAYQDPLTLLPNRRHFNRAIEDMISASRERRRSAAVVFIDLDRFKEVNDTVGHVLGDQLLKDAAQRLMHCLRDLEGHYLNKPEFYLARLGGDEFVLLVQNYSDKAYLRTVAERILATFKAPFTMDEHRFSLSASVGITLYPDNANNAIDLLKQADIAMYDVKSSGRHGYRFYDERMDVDVAHDLMIRTDILEALTTGQLFLVYQPIVNLKTGGTEGAEALIRWNHPKKGLMNPASFIPLLEKSELIVPLTLWVLRQACYDLKHALLPLKPDFKLSVNVSGKATEDEMVRHEVTELMQRYEIPLNCLHVELTETSLMENLGTCTRTLQAWNDAGADIWVDDFGTGYSSLNYLHQLPINGLKIDRSFVEGMDDPASLRIVETIINLASALHLEIVAEGIETAEQHETLKRLGSHCGQGYLFSRPIPLEEFKARLVAEVERANETS</sequence>
<evidence type="ECO:0000313" key="6">
    <source>
        <dbReference type="Proteomes" id="UP000282818"/>
    </source>
</evidence>
<dbReference type="InterPro" id="IPR029787">
    <property type="entry name" value="Nucleotide_cyclase"/>
</dbReference>
<dbReference type="CDD" id="cd06225">
    <property type="entry name" value="HAMP"/>
    <property type="match status" value="1"/>
</dbReference>
<dbReference type="SMART" id="SM00052">
    <property type="entry name" value="EAL"/>
    <property type="match status" value="1"/>
</dbReference>
<feature type="transmembrane region" description="Helical" evidence="1">
    <location>
        <begin position="194"/>
        <end position="214"/>
    </location>
</feature>
<feature type="domain" description="EAL" evidence="2">
    <location>
        <begin position="455"/>
        <end position="708"/>
    </location>
</feature>
<keyword evidence="1" id="KW-0812">Transmembrane</keyword>
<dbReference type="InterPro" id="IPR043128">
    <property type="entry name" value="Rev_trsase/Diguanyl_cyclase"/>
</dbReference>
<evidence type="ECO:0000259" key="2">
    <source>
        <dbReference type="PROSITE" id="PS50883"/>
    </source>
</evidence>
<dbReference type="SMART" id="SM00304">
    <property type="entry name" value="HAMP"/>
    <property type="match status" value="1"/>
</dbReference>
<dbReference type="InterPro" id="IPR000160">
    <property type="entry name" value="GGDEF_dom"/>
</dbReference>
<comment type="caution">
    <text evidence="5">The sequence shown here is derived from an EMBL/GenBank/DDBJ whole genome shotgun (WGS) entry which is preliminary data.</text>
</comment>
<dbReference type="InterPro" id="IPR052155">
    <property type="entry name" value="Biofilm_reg_signaling"/>
</dbReference>
<dbReference type="AlphaFoldDB" id="A0A437QAQ7"/>
<dbReference type="SMART" id="SM00267">
    <property type="entry name" value="GGDEF"/>
    <property type="match status" value="1"/>
</dbReference>
<dbReference type="PROSITE" id="PS50885">
    <property type="entry name" value="HAMP"/>
    <property type="match status" value="1"/>
</dbReference>
<feature type="domain" description="HAMP" evidence="3">
    <location>
        <begin position="216"/>
        <end position="268"/>
    </location>
</feature>
<dbReference type="PANTHER" id="PTHR44757:SF2">
    <property type="entry name" value="BIOFILM ARCHITECTURE MAINTENANCE PROTEIN MBAA"/>
    <property type="match status" value="1"/>
</dbReference>
<dbReference type="GO" id="GO:0007165">
    <property type="term" value="P:signal transduction"/>
    <property type="evidence" value="ECO:0007669"/>
    <property type="project" value="InterPro"/>
</dbReference>
<evidence type="ECO:0000259" key="3">
    <source>
        <dbReference type="PROSITE" id="PS50885"/>
    </source>
</evidence>
<dbReference type="Gene3D" id="3.30.70.270">
    <property type="match status" value="1"/>
</dbReference>
<dbReference type="PANTHER" id="PTHR44757">
    <property type="entry name" value="DIGUANYLATE CYCLASE DGCP"/>
    <property type="match status" value="1"/>
</dbReference>
<dbReference type="InterPro" id="IPR035919">
    <property type="entry name" value="EAL_sf"/>
</dbReference>
<dbReference type="Pfam" id="PF00990">
    <property type="entry name" value="GGDEF"/>
    <property type="match status" value="1"/>
</dbReference>
<accession>A0A437QAQ7</accession>
<dbReference type="RefSeq" id="WP_127693511.1">
    <property type="nucleotide sequence ID" value="NZ_SACQ01000002.1"/>
</dbReference>
<protein>
    <submittedName>
        <fullName evidence="5">EAL domain-containing protein</fullName>
    </submittedName>
</protein>
<evidence type="ECO:0000256" key="1">
    <source>
        <dbReference type="SAM" id="Phobius"/>
    </source>
</evidence>
<dbReference type="Proteomes" id="UP000282818">
    <property type="component" value="Unassembled WGS sequence"/>
</dbReference>
<dbReference type="CDD" id="cd01949">
    <property type="entry name" value="GGDEF"/>
    <property type="match status" value="1"/>
</dbReference>
<proteinExistence type="predicted"/>
<dbReference type="SUPFAM" id="SSF55073">
    <property type="entry name" value="Nucleotide cyclase"/>
    <property type="match status" value="1"/>
</dbReference>
<dbReference type="PROSITE" id="PS50883">
    <property type="entry name" value="EAL"/>
    <property type="match status" value="1"/>
</dbReference>
<dbReference type="Gene3D" id="6.10.340.10">
    <property type="match status" value="1"/>
</dbReference>
<dbReference type="EMBL" id="SACQ01000002">
    <property type="protein sequence ID" value="RVU31652.1"/>
    <property type="molecule type" value="Genomic_DNA"/>
</dbReference>
<dbReference type="InterPro" id="IPR003660">
    <property type="entry name" value="HAMP_dom"/>
</dbReference>
<keyword evidence="1" id="KW-0472">Membrane</keyword>
<dbReference type="PROSITE" id="PS50887">
    <property type="entry name" value="GGDEF"/>
    <property type="match status" value="1"/>
</dbReference>
<dbReference type="GO" id="GO:0016020">
    <property type="term" value="C:membrane"/>
    <property type="evidence" value="ECO:0007669"/>
    <property type="project" value="InterPro"/>
</dbReference>
<name>A0A437QAQ7_9GAMM</name>
<dbReference type="InterPro" id="IPR001633">
    <property type="entry name" value="EAL_dom"/>
</dbReference>
<dbReference type="Pfam" id="PF00672">
    <property type="entry name" value="HAMP"/>
    <property type="match status" value="1"/>
</dbReference>
<dbReference type="SUPFAM" id="SSF141868">
    <property type="entry name" value="EAL domain-like"/>
    <property type="match status" value="1"/>
</dbReference>
<reference evidence="5 6" key="1">
    <citation type="submission" date="2019-01" db="EMBL/GenBank/DDBJ databases">
        <authorList>
            <person name="Chen W.-M."/>
        </authorList>
    </citation>
    <scope>NUCLEOTIDE SEQUENCE [LARGE SCALE GENOMIC DNA]</scope>
    <source>
        <strain evidence="5 6">HPM-16</strain>
    </source>
</reference>
<feature type="transmembrane region" description="Helical" evidence="1">
    <location>
        <begin position="12"/>
        <end position="32"/>
    </location>
</feature>
<dbReference type="Gene3D" id="3.20.20.450">
    <property type="entry name" value="EAL domain"/>
    <property type="match status" value="1"/>
</dbReference>
<gene>
    <name evidence="5" type="ORF">EOE65_06660</name>
</gene>
<keyword evidence="1" id="KW-1133">Transmembrane helix</keyword>
<dbReference type="NCBIfam" id="TIGR00254">
    <property type="entry name" value="GGDEF"/>
    <property type="match status" value="1"/>
</dbReference>
<dbReference type="SUPFAM" id="SSF158472">
    <property type="entry name" value="HAMP domain-like"/>
    <property type="match status" value="1"/>
</dbReference>
<dbReference type="CDD" id="cd01948">
    <property type="entry name" value="EAL"/>
    <property type="match status" value="1"/>
</dbReference>
<evidence type="ECO:0000259" key="4">
    <source>
        <dbReference type="PROSITE" id="PS50887"/>
    </source>
</evidence>
<evidence type="ECO:0000313" key="5">
    <source>
        <dbReference type="EMBL" id="RVU31652.1"/>
    </source>
</evidence>
<organism evidence="5 6">
    <name type="scientific">Neptunomonas marina</name>
    <dbReference type="NCBI Taxonomy" id="1815562"/>
    <lineage>
        <taxon>Bacteria</taxon>
        <taxon>Pseudomonadati</taxon>
        <taxon>Pseudomonadota</taxon>
        <taxon>Gammaproteobacteria</taxon>
        <taxon>Oceanospirillales</taxon>
        <taxon>Oceanospirillaceae</taxon>
        <taxon>Neptunomonas</taxon>
    </lineage>
</organism>